<dbReference type="Proteomes" id="UP000016626">
    <property type="component" value="Unassembled WGS sequence"/>
</dbReference>
<reference evidence="1 2" key="1">
    <citation type="submission" date="2013-06" db="EMBL/GenBank/DDBJ databases">
        <authorList>
            <person name="Weinstock G."/>
            <person name="Sodergren E."/>
            <person name="Lobos E.A."/>
            <person name="Fulton L."/>
            <person name="Fulton R."/>
            <person name="Courtney L."/>
            <person name="Fronick C."/>
            <person name="O'Laughlin M."/>
            <person name="Godfrey J."/>
            <person name="Wilson R.M."/>
            <person name="Miner T."/>
            <person name="Farmer C."/>
            <person name="Delehaunty K."/>
            <person name="Cordes M."/>
            <person name="Minx P."/>
            <person name="Tomlinson C."/>
            <person name="Chen J."/>
            <person name="Wollam A."/>
            <person name="Pepin K.H."/>
            <person name="Bhonagiri V."/>
            <person name="Zhang X."/>
            <person name="Warren W."/>
            <person name="Mitreva M."/>
            <person name="Mardis E.R."/>
            <person name="Wilson R.K."/>
        </authorList>
    </citation>
    <scope>NUCLEOTIDE SEQUENCE [LARGE SCALE GENOMIC DNA]</scope>
    <source>
        <strain evidence="1 2">F0279</strain>
    </source>
</reference>
<dbReference type="AlphaFoldDB" id="U2PX57"/>
<organism evidence="1 2">
    <name type="scientific">Leptotrichia wadei (strain F0279)</name>
    <dbReference type="NCBI Taxonomy" id="888055"/>
    <lineage>
        <taxon>Bacteria</taxon>
        <taxon>Fusobacteriati</taxon>
        <taxon>Fusobacteriota</taxon>
        <taxon>Fusobacteriia</taxon>
        <taxon>Fusobacteriales</taxon>
        <taxon>Leptotrichiaceae</taxon>
        <taxon>Leptotrichia</taxon>
    </lineage>
</organism>
<sequence length="118" mass="13528">MLTKYNKLNLKLYIFSFTCRYLLKYIIQKGGAMATFDGALIKEQGVTFAIVVVKPSVLNSSSKIKEARESFGRFFPNVPIVLMAQNSNGIPRYQGRTDIVKFLANVHPSRIPWKRYTY</sequence>
<comment type="caution">
    <text evidence="1">The sequence shown here is derived from an EMBL/GenBank/DDBJ whole genome shotgun (WGS) entry which is preliminary data.</text>
</comment>
<accession>U2PX57</accession>
<gene>
    <name evidence="1" type="ORF">HMPREF9015_01903</name>
</gene>
<dbReference type="eggNOG" id="ENOG5032YMC">
    <property type="taxonomic scope" value="Bacteria"/>
</dbReference>
<proteinExistence type="predicted"/>
<evidence type="ECO:0000313" key="2">
    <source>
        <dbReference type="Proteomes" id="UP000016626"/>
    </source>
</evidence>
<evidence type="ECO:0000313" key="1">
    <source>
        <dbReference type="EMBL" id="ERK48334.1"/>
    </source>
</evidence>
<protein>
    <submittedName>
        <fullName evidence="1">Uncharacterized protein</fullName>
    </submittedName>
</protein>
<name>U2PX57_LEPWF</name>
<dbReference type="HOGENOM" id="CLU_167517_0_0_0"/>
<dbReference type="EMBL" id="AWVM01000100">
    <property type="protein sequence ID" value="ERK48334.1"/>
    <property type="molecule type" value="Genomic_DNA"/>
</dbReference>
<dbReference type="PATRIC" id="fig|888055.3.peg.1827"/>